<accession>A0ABC8TQS2</accession>
<sequence length="212" mass="22263">METRGGLLKRNENMVIKIGSAMASIDEALPWVTLVDSIDNANNLSDASRQGGGSGDAKGRLGSSGFGHLICADGEGKRQCHGHCGDLWRRCLSGRYQSIPGDRDTLDSGDSRHRTLVGDARIKGGDSLGKGESRYDALMGSIRKGRRSIVLHDLGSRKGDAKTMVSLGDAFGVKNNLGDAIGVTGGLDSTLRVVDGGLGNVDIVGYSEGDFQ</sequence>
<keyword evidence="2" id="KW-1185">Reference proteome</keyword>
<evidence type="ECO:0000313" key="2">
    <source>
        <dbReference type="Proteomes" id="UP001642360"/>
    </source>
</evidence>
<name>A0ABC8TQS2_9AQUA</name>
<evidence type="ECO:0000313" key="1">
    <source>
        <dbReference type="EMBL" id="CAK9171498.1"/>
    </source>
</evidence>
<dbReference type="Proteomes" id="UP001642360">
    <property type="component" value="Unassembled WGS sequence"/>
</dbReference>
<comment type="caution">
    <text evidence="1">The sequence shown here is derived from an EMBL/GenBank/DDBJ whole genome shotgun (WGS) entry which is preliminary data.</text>
</comment>
<dbReference type="AlphaFoldDB" id="A0ABC8TQS2"/>
<protein>
    <submittedName>
        <fullName evidence="1">Uncharacterized protein</fullName>
    </submittedName>
</protein>
<proteinExistence type="predicted"/>
<reference evidence="1 2" key="1">
    <citation type="submission" date="2024-02" db="EMBL/GenBank/DDBJ databases">
        <authorList>
            <person name="Vignale AGUSTIN F."/>
            <person name="Sosa J E."/>
            <person name="Modenutti C."/>
        </authorList>
    </citation>
    <scope>NUCLEOTIDE SEQUENCE [LARGE SCALE GENOMIC DNA]</scope>
</reference>
<dbReference type="EMBL" id="CAUOFW020005758">
    <property type="protein sequence ID" value="CAK9171498.1"/>
    <property type="molecule type" value="Genomic_DNA"/>
</dbReference>
<gene>
    <name evidence="1" type="ORF">ILEXP_LOCUS41068</name>
</gene>
<organism evidence="1 2">
    <name type="scientific">Ilex paraguariensis</name>
    <name type="common">yerba mate</name>
    <dbReference type="NCBI Taxonomy" id="185542"/>
    <lineage>
        <taxon>Eukaryota</taxon>
        <taxon>Viridiplantae</taxon>
        <taxon>Streptophyta</taxon>
        <taxon>Embryophyta</taxon>
        <taxon>Tracheophyta</taxon>
        <taxon>Spermatophyta</taxon>
        <taxon>Magnoliopsida</taxon>
        <taxon>eudicotyledons</taxon>
        <taxon>Gunneridae</taxon>
        <taxon>Pentapetalae</taxon>
        <taxon>asterids</taxon>
        <taxon>campanulids</taxon>
        <taxon>Aquifoliales</taxon>
        <taxon>Aquifoliaceae</taxon>
        <taxon>Ilex</taxon>
    </lineage>
</organism>